<dbReference type="EMBL" id="CP025989">
    <property type="protein sequence ID" value="AWD33354.1"/>
    <property type="molecule type" value="Genomic_DNA"/>
</dbReference>
<evidence type="ECO:0000256" key="2">
    <source>
        <dbReference type="RuleBase" id="RU004135"/>
    </source>
</evidence>
<dbReference type="PANTHER" id="PTHR23135">
    <property type="entry name" value="MUR LIGASE FAMILY MEMBER"/>
    <property type="match status" value="1"/>
</dbReference>
<feature type="domain" description="Mur ligase C-terminal" evidence="3">
    <location>
        <begin position="358"/>
        <end position="491"/>
    </location>
</feature>
<evidence type="ECO:0000259" key="3">
    <source>
        <dbReference type="Pfam" id="PF02875"/>
    </source>
</evidence>
<reference evidence="5 6" key="1">
    <citation type="journal article" date="2018" name="Genome Biol. Evol.">
        <title>The Genome Sequence of "Candidatus Fokinia solitaria": Insights on Reductive Evolution in Rickettsiales.</title>
        <authorList>
            <person name="Floriano A.M."/>
            <person name="Castelli M."/>
            <person name="Krenek S."/>
            <person name="Berendonk T.U."/>
            <person name="Bazzocchi C."/>
            <person name="Petroni G."/>
            <person name="Sassera D."/>
        </authorList>
    </citation>
    <scope>NUCLEOTIDE SEQUENCE [LARGE SCALE GENOMIC DNA]</scope>
    <source>
        <strain evidence="5">Rio ETE_ALG 3VII</strain>
    </source>
</reference>
<dbReference type="SUPFAM" id="SSF53244">
    <property type="entry name" value="MurD-like peptide ligases, peptide-binding domain"/>
    <property type="match status" value="1"/>
</dbReference>
<dbReference type="GO" id="GO:0016881">
    <property type="term" value="F:acid-amino acid ligase activity"/>
    <property type="evidence" value="ECO:0007669"/>
    <property type="project" value="InterPro"/>
</dbReference>
<keyword evidence="6" id="KW-1185">Reference proteome</keyword>
<dbReference type="InterPro" id="IPR013221">
    <property type="entry name" value="Mur_ligase_cen"/>
</dbReference>
<name>A0A2U8BSL9_9RICK</name>
<gene>
    <name evidence="5" type="ORF">Fsol_00567</name>
</gene>
<feature type="domain" description="Mur ligase central" evidence="4">
    <location>
        <begin position="108"/>
        <end position="328"/>
    </location>
</feature>
<dbReference type="KEGG" id="fso:Fsol_00567"/>
<dbReference type="PANTHER" id="PTHR23135:SF4">
    <property type="entry name" value="UDP-N-ACETYLMURAMOYL-L-ALANYL-D-GLUTAMATE--2,6-DIAMINOPIMELATE LIGASE MURE HOMOLOG, CHLOROPLASTIC"/>
    <property type="match status" value="1"/>
</dbReference>
<dbReference type="GO" id="GO:0005524">
    <property type="term" value="F:ATP binding"/>
    <property type="evidence" value="ECO:0007669"/>
    <property type="project" value="InterPro"/>
</dbReference>
<dbReference type="UniPathway" id="UPA00219"/>
<comment type="subcellular location">
    <subcellularLocation>
        <location evidence="2">Cytoplasm</location>
    </subcellularLocation>
</comment>
<dbReference type="GO" id="GO:0071555">
    <property type="term" value="P:cell wall organization"/>
    <property type="evidence" value="ECO:0007669"/>
    <property type="project" value="UniProtKB-KW"/>
</dbReference>
<dbReference type="GO" id="GO:0051301">
    <property type="term" value="P:cell division"/>
    <property type="evidence" value="ECO:0007669"/>
    <property type="project" value="UniProtKB-KW"/>
</dbReference>
<dbReference type="GO" id="GO:0008360">
    <property type="term" value="P:regulation of cell shape"/>
    <property type="evidence" value="ECO:0007669"/>
    <property type="project" value="UniProtKB-KW"/>
</dbReference>
<dbReference type="InterPro" id="IPR036565">
    <property type="entry name" value="Mur-like_cat_sf"/>
</dbReference>
<proteinExistence type="inferred from homology"/>
<evidence type="ECO:0000313" key="5">
    <source>
        <dbReference type="EMBL" id="AWD33354.1"/>
    </source>
</evidence>
<dbReference type="GO" id="GO:0005737">
    <property type="term" value="C:cytoplasm"/>
    <property type="evidence" value="ECO:0007669"/>
    <property type="project" value="UniProtKB-SubCell"/>
</dbReference>
<dbReference type="Gene3D" id="3.90.190.20">
    <property type="entry name" value="Mur ligase, C-terminal domain"/>
    <property type="match status" value="1"/>
</dbReference>
<keyword evidence="2" id="KW-0133">Cell shape</keyword>
<dbReference type="AlphaFoldDB" id="A0A2U8BSL9"/>
<evidence type="ECO:0000313" key="6">
    <source>
        <dbReference type="Proteomes" id="UP000244519"/>
    </source>
</evidence>
<keyword evidence="2" id="KW-0573">Peptidoglycan synthesis</keyword>
<dbReference type="InterPro" id="IPR036615">
    <property type="entry name" value="Mur_ligase_C_dom_sf"/>
</dbReference>
<dbReference type="NCBIfam" id="TIGR01085">
    <property type="entry name" value="murE"/>
    <property type="match status" value="1"/>
</dbReference>
<dbReference type="Gene3D" id="3.40.1190.10">
    <property type="entry name" value="Mur-like, catalytic domain"/>
    <property type="match status" value="1"/>
</dbReference>
<dbReference type="Pfam" id="PF02875">
    <property type="entry name" value="Mur_ligase_C"/>
    <property type="match status" value="1"/>
</dbReference>
<keyword evidence="2" id="KW-0132">Cell division</keyword>
<comment type="similarity">
    <text evidence="1">Belongs to the MurCDEF family. MurE subfamily.</text>
</comment>
<dbReference type="Proteomes" id="UP000244519">
    <property type="component" value="Chromosome"/>
</dbReference>
<keyword evidence="2" id="KW-0961">Cell wall biogenesis/degradation</keyword>
<dbReference type="InterPro" id="IPR004101">
    <property type="entry name" value="Mur_ligase_C"/>
</dbReference>
<keyword evidence="5" id="KW-0436">Ligase</keyword>
<dbReference type="Pfam" id="PF08245">
    <property type="entry name" value="Mur_ligase_M"/>
    <property type="match status" value="1"/>
</dbReference>
<dbReference type="OrthoDB" id="9800958at2"/>
<keyword evidence="2" id="KW-0131">Cell cycle</keyword>
<accession>A0A2U8BSL9</accession>
<dbReference type="InterPro" id="IPR005761">
    <property type="entry name" value="UDP-N-AcMur-Glu-dNH2Pim_ligase"/>
</dbReference>
<protein>
    <submittedName>
        <fullName evidence="5">UDP-N-acetylmuramoyl-L-alanyl-D-glutamate--2, 6-diaminopimelate ligase</fullName>
    </submittedName>
</protein>
<dbReference type="GO" id="GO:0009252">
    <property type="term" value="P:peptidoglycan biosynthetic process"/>
    <property type="evidence" value="ECO:0007669"/>
    <property type="project" value="UniProtKB-UniPathway"/>
</dbReference>
<evidence type="ECO:0000256" key="1">
    <source>
        <dbReference type="ARBA" id="ARBA00005898"/>
    </source>
</evidence>
<sequence length="519" mass="59094">MNTHIICDEEEIIATIKNNGSTYDSIYFFQYSTEESRNNEAFERILASQYVIISNPLNIIEFEKFINKLMNIDVLNEIFIYISKNIYETKSKIAACLHNHIQPKMFGVTGTDGKTSTCIFLAQILATKFLKVGYIGSIGVKIFEFHPEISKFTMQDFYENDVSSLTTPDAFTLHKILYDLSASGIQYATLEVSSHAIAQSRVNEVVFEAIGLTNVTSDHLDYHHTVEEYFATKASFLKTFVKNTDRCVVFSRDIECYPEILQFLRADKSRYITYGQNEESDITIEEFHIGKDVIFNIKNVKSHNHVVHFTHHFLPLFQIRNIACAFGMLISAFFKHDELIELINVAAKNIQNIIVPSGRYEVICTKHDTNSVVIVDYAHTANAMLTLLLEVKNFIMCDSNFNENSKVIIVFGCGGDRDRMKRSVIGRVCHEHADICIITDDNPRSEKPDDIRREIMTSCVNGISIADRQEAIKYGFELLGKNDILVIAGQGCDEYKINNKLVTSDAEEVLKCNNMLRDS</sequence>
<organism evidence="5 6">
    <name type="scientific">Candidatus Fokinia solitaria</name>
    <dbReference type="NCBI Taxonomy" id="1802984"/>
    <lineage>
        <taxon>Bacteria</taxon>
        <taxon>Pseudomonadati</taxon>
        <taxon>Pseudomonadota</taxon>
        <taxon>Alphaproteobacteria</taxon>
        <taxon>Rickettsiales</taxon>
        <taxon>Candidatus Midichloriaceae</taxon>
        <taxon>Candidatus Fokinia</taxon>
    </lineage>
</organism>
<dbReference type="RefSeq" id="WP_108673368.1">
    <property type="nucleotide sequence ID" value="NZ_CP025989.1"/>
</dbReference>
<comment type="pathway">
    <text evidence="2">Cell wall biogenesis; peptidoglycan biosynthesis.</text>
</comment>
<dbReference type="SUPFAM" id="SSF53623">
    <property type="entry name" value="MurD-like peptide ligases, catalytic domain"/>
    <property type="match status" value="1"/>
</dbReference>
<evidence type="ECO:0000259" key="4">
    <source>
        <dbReference type="Pfam" id="PF08245"/>
    </source>
</evidence>